<keyword evidence="3" id="KW-1185">Reference proteome</keyword>
<gene>
    <name evidence="2" type="ORF">PPL_12489</name>
</gene>
<evidence type="ECO:0000313" key="2">
    <source>
        <dbReference type="EMBL" id="EFA77278.1"/>
    </source>
</evidence>
<feature type="chain" id="PRO_5003042359" evidence="1">
    <location>
        <begin position="23"/>
        <end position="64"/>
    </location>
</feature>
<keyword evidence="1" id="KW-0732">Signal</keyword>
<evidence type="ECO:0000313" key="3">
    <source>
        <dbReference type="Proteomes" id="UP000001396"/>
    </source>
</evidence>
<name>D3BMR6_HETP5</name>
<sequence>MRCWNKYFILFFCLSWTLYISQYPIKSLNNSLFVIADYHSLKYLYLSHNRVLLFLVDISNFKCY</sequence>
<accession>D3BMR6</accession>
<organism evidence="2 3">
    <name type="scientific">Heterostelium pallidum (strain ATCC 26659 / Pp 5 / PN500)</name>
    <name type="common">Cellular slime mold</name>
    <name type="synonym">Polysphondylium pallidum</name>
    <dbReference type="NCBI Taxonomy" id="670386"/>
    <lineage>
        <taxon>Eukaryota</taxon>
        <taxon>Amoebozoa</taxon>
        <taxon>Evosea</taxon>
        <taxon>Eumycetozoa</taxon>
        <taxon>Dictyostelia</taxon>
        <taxon>Acytosteliales</taxon>
        <taxon>Acytosteliaceae</taxon>
        <taxon>Heterostelium</taxon>
    </lineage>
</organism>
<dbReference type="GeneID" id="31367956"/>
<dbReference type="Proteomes" id="UP000001396">
    <property type="component" value="Unassembled WGS sequence"/>
</dbReference>
<dbReference type="EMBL" id="ADBJ01000043">
    <property type="protein sequence ID" value="EFA77278.1"/>
    <property type="molecule type" value="Genomic_DNA"/>
</dbReference>
<dbReference type="InParanoid" id="D3BMR6"/>
<feature type="signal peptide" evidence="1">
    <location>
        <begin position="1"/>
        <end position="22"/>
    </location>
</feature>
<comment type="caution">
    <text evidence="2">The sequence shown here is derived from an EMBL/GenBank/DDBJ whole genome shotgun (WGS) entry which is preliminary data.</text>
</comment>
<evidence type="ECO:0000256" key="1">
    <source>
        <dbReference type="SAM" id="SignalP"/>
    </source>
</evidence>
<protein>
    <submittedName>
        <fullName evidence="2">Uncharacterized protein</fullName>
    </submittedName>
</protein>
<dbReference type="AlphaFoldDB" id="D3BMR6"/>
<dbReference type="RefSeq" id="XP_020429407.1">
    <property type="nucleotide sequence ID" value="XM_020583220.1"/>
</dbReference>
<proteinExistence type="predicted"/>
<reference evidence="2 3" key="1">
    <citation type="journal article" date="2011" name="Genome Res.">
        <title>Phylogeny-wide analysis of social amoeba genomes highlights ancient origins for complex intercellular communication.</title>
        <authorList>
            <person name="Heidel A.J."/>
            <person name="Lawal H.M."/>
            <person name="Felder M."/>
            <person name="Schilde C."/>
            <person name="Helps N.R."/>
            <person name="Tunggal B."/>
            <person name="Rivero F."/>
            <person name="John U."/>
            <person name="Schleicher M."/>
            <person name="Eichinger L."/>
            <person name="Platzer M."/>
            <person name="Noegel A.A."/>
            <person name="Schaap P."/>
            <person name="Gloeckner G."/>
        </authorList>
    </citation>
    <scope>NUCLEOTIDE SEQUENCE [LARGE SCALE GENOMIC DNA]</scope>
    <source>
        <strain evidence="3">ATCC 26659 / Pp 5 / PN500</strain>
    </source>
</reference>